<dbReference type="STRING" id="340177.Cag_0256"/>
<dbReference type="KEGG" id="cch:Cag_0256"/>
<accession>Q3ATZ3</accession>
<dbReference type="EMBL" id="CP000108">
    <property type="protein sequence ID" value="ABB27532.1"/>
    <property type="molecule type" value="Genomic_DNA"/>
</dbReference>
<evidence type="ECO:0000313" key="1">
    <source>
        <dbReference type="EMBL" id="ABB27532.1"/>
    </source>
</evidence>
<dbReference type="AlphaFoldDB" id="Q3ATZ3"/>
<reference evidence="1" key="1">
    <citation type="submission" date="2005-08" db="EMBL/GenBank/DDBJ databases">
        <title>Complete sequence of Chlorobium chlorochromatii CaD3.</title>
        <authorList>
            <person name="Copeland A."/>
            <person name="Lucas S."/>
            <person name="Lapidus A."/>
            <person name="Barry K."/>
            <person name="Detter J.C."/>
            <person name="Glavina T."/>
            <person name="Hammon N."/>
            <person name="Israni S."/>
            <person name="Pitluck S."/>
            <person name="Bryant D."/>
            <person name="Schmutz J."/>
            <person name="Larimer F."/>
            <person name="Land M."/>
            <person name="Kyrpides N."/>
            <person name="Ivanova N."/>
            <person name="Richardson P."/>
        </authorList>
    </citation>
    <scope>NUCLEOTIDE SEQUENCE [LARGE SCALE GENOMIC DNA]</scope>
    <source>
        <strain evidence="1">CaD3</strain>
    </source>
</reference>
<organism evidence="1">
    <name type="scientific">Chlorobium chlorochromatii (strain CaD3)</name>
    <dbReference type="NCBI Taxonomy" id="340177"/>
    <lineage>
        <taxon>Bacteria</taxon>
        <taxon>Pseudomonadati</taxon>
        <taxon>Chlorobiota</taxon>
        <taxon>Chlorobiia</taxon>
        <taxon>Chlorobiales</taxon>
        <taxon>Chlorobiaceae</taxon>
        <taxon>Chlorobium/Pelodictyon group</taxon>
        <taxon>Chlorobium</taxon>
    </lineage>
</organism>
<sequence>MIDVKPFENCVCQKMNNHLSLCKSELTLSEKGKSVTLRIRSSEEAKVLVLDGCVFMDNSSRCDGLYLYKKGNKRYALLVELKGACDIPHGFEQLAYVKKNRQEYRQIVDHFWVEAGGVQPIEKAFLVSNGSLSKPDLETLEKQHNIRVTAILHCEATSQIPDLRKYL</sequence>
<dbReference type="HOGENOM" id="CLU_1607335_0_0_10"/>
<dbReference type="eggNOG" id="ENOG5032RS5">
    <property type="taxonomic scope" value="Bacteria"/>
</dbReference>
<gene>
    <name evidence="1" type="ordered locus">Cag_0256</name>
</gene>
<protein>
    <submittedName>
        <fullName evidence="1">Uncharacterized protein</fullName>
    </submittedName>
</protein>
<proteinExistence type="predicted"/>
<name>Q3ATZ3_CHLCH</name>